<keyword evidence="5" id="KW-0472">Membrane</keyword>
<dbReference type="SUPFAM" id="SSF52833">
    <property type="entry name" value="Thioredoxin-like"/>
    <property type="match status" value="1"/>
</dbReference>
<reference evidence="8" key="1">
    <citation type="submission" date="2021-01" db="EMBL/GenBank/DDBJ databases">
        <authorList>
            <person name="Corre E."/>
            <person name="Pelletier E."/>
            <person name="Niang G."/>
            <person name="Scheremetjew M."/>
            <person name="Finn R."/>
            <person name="Kale V."/>
            <person name="Holt S."/>
            <person name="Cochrane G."/>
            <person name="Meng A."/>
            <person name="Brown T."/>
            <person name="Cohen L."/>
        </authorList>
    </citation>
    <scope>NUCLEOTIDE SEQUENCE</scope>
    <source>
        <strain evidence="8">CCMP1661</strain>
    </source>
</reference>
<evidence type="ECO:0000256" key="5">
    <source>
        <dbReference type="SAM" id="Phobius"/>
    </source>
</evidence>
<keyword evidence="5" id="KW-1133">Transmembrane helix</keyword>
<keyword evidence="2 6" id="KW-0732">Signal</keyword>
<organism evidence="8">
    <name type="scientific">Fibrocapsa japonica</name>
    <dbReference type="NCBI Taxonomy" id="94617"/>
    <lineage>
        <taxon>Eukaryota</taxon>
        <taxon>Sar</taxon>
        <taxon>Stramenopiles</taxon>
        <taxon>Ochrophyta</taxon>
        <taxon>Raphidophyceae</taxon>
        <taxon>Chattonellales</taxon>
        <taxon>Chattonellaceae</taxon>
        <taxon>Fibrocapsa</taxon>
    </lineage>
</organism>
<dbReference type="PANTHER" id="PTHR19991">
    <property type="entry name" value="L 2 01289"/>
    <property type="match status" value="1"/>
</dbReference>
<dbReference type="Pfam" id="PF00085">
    <property type="entry name" value="Thioredoxin"/>
    <property type="match status" value="1"/>
</dbReference>
<feature type="domain" description="Thioredoxin" evidence="7">
    <location>
        <begin position="20"/>
        <end position="147"/>
    </location>
</feature>
<keyword evidence="5" id="KW-0812">Transmembrane</keyword>
<evidence type="ECO:0000256" key="6">
    <source>
        <dbReference type="SAM" id="SignalP"/>
    </source>
</evidence>
<dbReference type="NCBIfam" id="TIGR01126">
    <property type="entry name" value="pdi_dom"/>
    <property type="match status" value="1"/>
</dbReference>
<dbReference type="PROSITE" id="PS00194">
    <property type="entry name" value="THIOREDOXIN_1"/>
    <property type="match status" value="1"/>
</dbReference>
<dbReference type="InterPro" id="IPR036249">
    <property type="entry name" value="Thioredoxin-like_sf"/>
</dbReference>
<evidence type="ECO:0000259" key="7">
    <source>
        <dbReference type="PROSITE" id="PS51352"/>
    </source>
</evidence>
<dbReference type="PRINTS" id="PR00421">
    <property type="entry name" value="THIOREDOXIN"/>
</dbReference>
<dbReference type="GO" id="GO:0003756">
    <property type="term" value="F:protein disulfide isomerase activity"/>
    <property type="evidence" value="ECO:0007669"/>
    <property type="project" value="InterPro"/>
</dbReference>
<evidence type="ECO:0000256" key="3">
    <source>
        <dbReference type="ARBA" id="ARBA00022737"/>
    </source>
</evidence>
<keyword evidence="3" id="KW-0677">Repeat</keyword>
<feature type="signal peptide" evidence="6">
    <location>
        <begin position="1"/>
        <end position="26"/>
    </location>
</feature>
<protein>
    <recommendedName>
        <fullName evidence="7">Thioredoxin domain-containing protein</fullName>
    </recommendedName>
</protein>
<dbReference type="PANTHER" id="PTHR19991:SF2">
    <property type="entry name" value="GH08893P"/>
    <property type="match status" value="1"/>
</dbReference>
<dbReference type="PROSITE" id="PS51352">
    <property type="entry name" value="THIOREDOXIN_2"/>
    <property type="match status" value="1"/>
</dbReference>
<gene>
    <name evidence="8" type="ORF">FJAP1339_LOCUS8480</name>
</gene>
<sequence>MASKLVIRALFVGLLCISQHATFSFAQDDTVEETEKVSDVIVLDNDSFEHLTQASTGATTGDWFVEFYAPWCGHCKRLTPVWEEIATELKGTVNVAKVDGTQNRKLLKRFGVSGFPTLKFFHHGKMYSYKGARTAEALTEFVKAGYAEQDGEAVPPPPSFWSEFVEAIKKARGLAKDLIIHKITGEFNRPVVILVSLCVGSSLCIVVFALVFGIKSGKEHARRKKQ</sequence>
<accession>A0A7S2V1W0</accession>
<dbReference type="InterPro" id="IPR017937">
    <property type="entry name" value="Thioredoxin_CS"/>
</dbReference>
<evidence type="ECO:0000256" key="4">
    <source>
        <dbReference type="RuleBase" id="RU004208"/>
    </source>
</evidence>
<comment type="similarity">
    <text evidence="1 4">Belongs to the protein disulfide isomerase family.</text>
</comment>
<name>A0A7S2V1W0_9STRA</name>
<proteinExistence type="inferred from homology"/>
<evidence type="ECO:0000313" key="8">
    <source>
        <dbReference type="EMBL" id="CAD9868263.1"/>
    </source>
</evidence>
<dbReference type="EMBL" id="HBHR01016991">
    <property type="protein sequence ID" value="CAD9868263.1"/>
    <property type="molecule type" value="Transcribed_RNA"/>
</dbReference>
<dbReference type="InterPro" id="IPR013766">
    <property type="entry name" value="Thioredoxin_domain"/>
</dbReference>
<evidence type="ECO:0000256" key="2">
    <source>
        <dbReference type="ARBA" id="ARBA00022729"/>
    </source>
</evidence>
<feature type="chain" id="PRO_5031196352" description="Thioredoxin domain-containing protein" evidence="6">
    <location>
        <begin position="27"/>
        <end position="226"/>
    </location>
</feature>
<dbReference type="InterPro" id="IPR005788">
    <property type="entry name" value="PDI_thioredoxin-like_dom"/>
</dbReference>
<dbReference type="CDD" id="cd02961">
    <property type="entry name" value="PDI_a_family"/>
    <property type="match status" value="1"/>
</dbReference>
<dbReference type="AlphaFoldDB" id="A0A7S2V1W0"/>
<evidence type="ECO:0000256" key="1">
    <source>
        <dbReference type="ARBA" id="ARBA00006347"/>
    </source>
</evidence>
<feature type="transmembrane region" description="Helical" evidence="5">
    <location>
        <begin position="191"/>
        <end position="214"/>
    </location>
</feature>
<dbReference type="Gene3D" id="3.40.30.10">
    <property type="entry name" value="Glutaredoxin"/>
    <property type="match status" value="1"/>
</dbReference>